<proteinExistence type="predicted"/>
<organism evidence="2">
    <name type="scientific">marine sediment metagenome</name>
    <dbReference type="NCBI Taxonomy" id="412755"/>
    <lineage>
        <taxon>unclassified sequences</taxon>
        <taxon>metagenomes</taxon>
        <taxon>ecological metagenomes</taxon>
    </lineage>
</organism>
<accession>X1A8V3</accession>
<dbReference type="AlphaFoldDB" id="X1A8V3"/>
<protein>
    <submittedName>
        <fullName evidence="2">Uncharacterized protein</fullName>
    </submittedName>
</protein>
<reference evidence="2" key="1">
    <citation type="journal article" date="2014" name="Front. Microbiol.">
        <title>High frequency of phylogenetically diverse reductive dehalogenase-homologous genes in deep subseafloor sedimentary metagenomes.</title>
        <authorList>
            <person name="Kawai M."/>
            <person name="Futagami T."/>
            <person name="Toyoda A."/>
            <person name="Takaki Y."/>
            <person name="Nishi S."/>
            <person name="Hori S."/>
            <person name="Arai W."/>
            <person name="Tsubouchi T."/>
            <person name="Morono Y."/>
            <person name="Uchiyama I."/>
            <person name="Ito T."/>
            <person name="Fujiyama A."/>
            <person name="Inagaki F."/>
            <person name="Takami H."/>
        </authorList>
    </citation>
    <scope>NUCLEOTIDE SEQUENCE</scope>
    <source>
        <strain evidence="2">Expedition CK06-06</strain>
    </source>
</reference>
<comment type="caution">
    <text evidence="2">The sequence shown here is derived from an EMBL/GenBank/DDBJ whole genome shotgun (WGS) entry which is preliminary data.</text>
</comment>
<feature type="region of interest" description="Disordered" evidence="1">
    <location>
        <begin position="78"/>
        <end position="101"/>
    </location>
</feature>
<dbReference type="EMBL" id="BART01018848">
    <property type="protein sequence ID" value="GAG78775.1"/>
    <property type="molecule type" value="Genomic_DNA"/>
</dbReference>
<gene>
    <name evidence="2" type="ORF">S01H4_35446</name>
</gene>
<name>X1A8V3_9ZZZZ</name>
<evidence type="ECO:0000313" key="2">
    <source>
        <dbReference type="EMBL" id="GAG78775.1"/>
    </source>
</evidence>
<sequence>MENETSESWIDSPTPWVKFIECATAEELEYYLNLYLQAGCYLLHMEHIFTGFFQSYHLFFGNEAAKLRYGSDSKELGLLPSMSEEKPGVSPTAKRGNTSRG</sequence>
<evidence type="ECO:0000256" key="1">
    <source>
        <dbReference type="SAM" id="MobiDB-lite"/>
    </source>
</evidence>